<dbReference type="PANTHER" id="PTHR42800">
    <property type="entry name" value="EXOINULINASE INUD (AFU_ORTHOLOGUE AFUA_5G00480)"/>
    <property type="match status" value="1"/>
</dbReference>
<sequence length="743" mass="84587">MINKHTNMKIKTVLSGLLITLLSGCNSTGDISIDDFESGNFDKWSIEGDAFGEKPIEGSYKGQQPVSNFQGKFLANSFQGGDDTRGVLTSKEFTIERDYINFLIGGGKNEDTYVELIINENSVYRSHSFVESEALQWLTWDVKAYHNQKAIIRIVDNQRGGWGHILVDQIEQGNKAKSVFMNNYKLSFDANQKYILLPIEKEAPEVAIQLSVDGKNVGEQMNVRLAQTHINYWFPIHIDAYKSKKVELAFAPIKTTDIWYQQIKQSDTFEYNYDETYRPIYHFSPPYGWMNDPNGMVYKDGEYHLFYQYNPYGTRWGNMHWGHAVSKNLRKWEHLPVALFPDALGTIFSGSAIIDKSNTGGFGKDALIAIYTSAGKNQTQSIAYSLDNGRTFTTYDQNPVLTDSNIVDFRDPKVFWHDASAQWIMSLATSQTITFYGSKNLKEWNKLSEFGEGIGSHGGVWECPDLFPLTYDGKTKWVLFVSINPGGPNGGSATQYFIGDFNGKTFTPDTMNYPLWLDYGRDNYAGVTWSDIPATDGRRLFIGWMNNWDYANNTPTENFCSAMTLPRELKLAHNGEHLVVSSIPVKEINELRRENQRFDNQKIEKSYTFDKLLKDNVGAYEMEFVVKPQGATAFEFKLFNQNNEQMRFIFDLKNKTLAVDRSKSGKVDFSDNFAQTVINAPLPTKNSYKIRLFVDKNSTEIFVNDGEVVQTNTMFPTAAYNSLSFDNEQGIISVENISVYNLK</sequence>
<evidence type="ECO:0000256" key="2">
    <source>
        <dbReference type="ARBA" id="ARBA00022801"/>
    </source>
</evidence>
<proteinExistence type="inferred from homology"/>
<dbReference type="PROSITE" id="PS00609">
    <property type="entry name" value="GLYCOSYL_HYDROL_F32"/>
    <property type="match status" value="1"/>
</dbReference>
<dbReference type="SMART" id="SM00640">
    <property type="entry name" value="Glyco_32"/>
    <property type="match status" value="1"/>
</dbReference>
<reference evidence="10" key="1">
    <citation type="submission" date="2015-01" db="EMBL/GenBank/DDBJ databases">
        <authorList>
            <person name="MANFREDI Pablo"/>
        </authorList>
    </citation>
    <scope>NUCLEOTIDE SEQUENCE [LARGE SCALE GENOMIC DNA]</scope>
    <source>
        <strain evidence="10">Ccyn2B</strain>
    </source>
</reference>
<gene>
    <name evidence="9" type="ORF">CCYN2B_80005</name>
</gene>
<evidence type="ECO:0000313" key="9">
    <source>
        <dbReference type="EMBL" id="CEN39722.1"/>
    </source>
</evidence>
<dbReference type="Pfam" id="PF08244">
    <property type="entry name" value="Glyco_hydro_32C"/>
    <property type="match status" value="1"/>
</dbReference>
<dbReference type="GO" id="GO:0005737">
    <property type="term" value="C:cytoplasm"/>
    <property type="evidence" value="ECO:0007669"/>
    <property type="project" value="TreeGrafter"/>
</dbReference>
<feature type="domain" description="DUF4980" evidence="8">
    <location>
        <begin position="189"/>
        <end position="281"/>
    </location>
</feature>
<keyword evidence="4 5" id="KW-0326">Glycosidase</keyword>
<dbReference type="eggNOG" id="COG2133">
    <property type="taxonomic scope" value="Bacteria"/>
</dbReference>
<dbReference type="FunFam" id="2.115.10.20:FF:000003">
    <property type="entry name" value="Levanbiose-producing levanase"/>
    <property type="match status" value="1"/>
</dbReference>
<name>A0A0B7HPA5_9FLAO</name>
<dbReference type="GO" id="GO:0004575">
    <property type="term" value="F:sucrose alpha-glucosidase activity"/>
    <property type="evidence" value="ECO:0007669"/>
    <property type="project" value="TreeGrafter"/>
</dbReference>
<dbReference type="PROSITE" id="PS51257">
    <property type="entry name" value="PROKAR_LIPOPROTEIN"/>
    <property type="match status" value="1"/>
</dbReference>
<comment type="similarity">
    <text evidence="1 5">Belongs to the glycosyl hydrolase 32 family.</text>
</comment>
<dbReference type="Pfam" id="PF16352">
    <property type="entry name" value="DUF4980"/>
    <property type="match status" value="1"/>
</dbReference>
<dbReference type="Gene3D" id="2.60.120.560">
    <property type="entry name" value="Exo-inulinase, domain 1"/>
    <property type="match status" value="1"/>
</dbReference>
<evidence type="ECO:0008006" key="11">
    <source>
        <dbReference type="Google" id="ProtNLM"/>
    </source>
</evidence>
<dbReference type="GO" id="GO:0005987">
    <property type="term" value="P:sucrose catabolic process"/>
    <property type="evidence" value="ECO:0007669"/>
    <property type="project" value="TreeGrafter"/>
</dbReference>
<dbReference type="InterPro" id="IPR023296">
    <property type="entry name" value="Glyco_hydro_beta-prop_sf"/>
</dbReference>
<evidence type="ECO:0000256" key="3">
    <source>
        <dbReference type="ARBA" id="ARBA00023277"/>
    </source>
</evidence>
<evidence type="ECO:0000256" key="5">
    <source>
        <dbReference type="RuleBase" id="RU362110"/>
    </source>
</evidence>
<dbReference type="SUPFAM" id="SSF49899">
    <property type="entry name" value="Concanavalin A-like lectins/glucanases"/>
    <property type="match status" value="1"/>
</dbReference>
<dbReference type="PANTHER" id="PTHR42800:SF1">
    <property type="entry name" value="EXOINULINASE INUD (AFU_ORTHOLOGUE AFUA_5G00480)"/>
    <property type="match status" value="1"/>
</dbReference>
<protein>
    <recommendedName>
        <fullName evidence="11">Fructan beta-fructosidase</fullName>
    </recommendedName>
</protein>
<dbReference type="Proteomes" id="UP000038055">
    <property type="component" value="Unassembled WGS sequence"/>
</dbReference>
<dbReference type="AlphaFoldDB" id="A0A0B7HPA5"/>
<organism evidence="9 10">
    <name type="scientific">Capnocytophaga cynodegmi</name>
    <dbReference type="NCBI Taxonomy" id="28189"/>
    <lineage>
        <taxon>Bacteria</taxon>
        <taxon>Pseudomonadati</taxon>
        <taxon>Bacteroidota</taxon>
        <taxon>Flavobacteriia</taxon>
        <taxon>Flavobacteriales</taxon>
        <taxon>Flavobacteriaceae</taxon>
        <taxon>Capnocytophaga</taxon>
    </lineage>
</organism>
<dbReference type="CDD" id="cd18622">
    <property type="entry name" value="GH32_Inu-like"/>
    <property type="match status" value="1"/>
</dbReference>
<dbReference type="InterPro" id="IPR001362">
    <property type="entry name" value="Glyco_hydro_32"/>
</dbReference>
<keyword evidence="3" id="KW-0119">Carbohydrate metabolism</keyword>
<evidence type="ECO:0000256" key="1">
    <source>
        <dbReference type="ARBA" id="ARBA00009902"/>
    </source>
</evidence>
<dbReference type="InterPro" id="IPR032313">
    <property type="entry name" value="DUF4980"/>
</dbReference>
<dbReference type="eggNOG" id="COG1621">
    <property type="taxonomic scope" value="Bacteria"/>
</dbReference>
<dbReference type="Pfam" id="PF00251">
    <property type="entry name" value="Glyco_hydro_32N"/>
    <property type="match status" value="1"/>
</dbReference>
<dbReference type="InterPro" id="IPR013189">
    <property type="entry name" value="Glyco_hydro_32_C"/>
</dbReference>
<evidence type="ECO:0000259" key="6">
    <source>
        <dbReference type="Pfam" id="PF00251"/>
    </source>
</evidence>
<dbReference type="InterPro" id="IPR018053">
    <property type="entry name" value="Glyco_hydro_32_AS"/>
</dbReference>
<dbReference type="Gene3D" id="2.115.10.20">
    <property type="entry name" value="Glycosyl hydrolase domain, family 43"/>
    <property type="match status" value="1"/>
</dbReference>
<dbReference type="SUPFAM" id="SSF75005">
    <property type="entry name" value="Arabinanase/levansucrase/invertase"/>
    <property type="match status" value="1"/>
</dbReference>
<accession>A0A0B7HPA5</accession>
<feature type="domain" description="Glycosyl hydrolase family 32 C-terminal" evidence="7">
    <location>
        <begin position="587"/>
        <end position="740"/>
    </location>
</feature>
<evidence type="ECO:0000313" key="10">
    <source>
        <dbReference type="Proteomes" id="UP000038055"/>
    </source>
</evidence>
<keyword evidence="10" id="KW-1185">Reference proteome</keyword>
<keyword evidence="2 5" id="KW-0378">Hydrolase</keyword>
<dbReference type="InterPro" id="IPR013148">
    <property type="entry name" value="Glyco_hydro_32_N"/>
</dbReference>
<feature type="domain" description="Glycosyl hydrolase family 32 N-terminal" evidence="6">
    <location>
        <begin position="282"/>
        <end position="580"/>
    </location>
</feature>
<dbReference type="InterPro" id="IPR013320">
    <property type="entry name" value="ConA-like_dom_sf"/>
</dbReference>
<evidence type="ECO:0000259" key="8">
    <source>
        <dbReference type="Pfam" id="PF16352"/>
    </source>
</evidence>
<evidence type="ECO:0000259" key="7">
    <source>
        <dbReference type="Pfam" id="PF08244"/>
    </source>
</evidence>
<dbReference type="STRING" id="28189.CCYN74_150003"/>
<dbReference type="EMBL" id="CDOD01000066">
    <property type="protein sequence ID" value="CEN39722.1"/>
    <property type="molecule type" value="Genomic_DNA"/>
</dbReference>
<evidence type="ECO:0000256" key="4">
    <source>
        <dbReference type="ARBA" id="ARBA00023295"/>
    </source>
</evidence>